<proteinExistence type="predicted"/>
<feature type="region of interest" description="Disordered" evidence="1">
    <location>
        <begin position="1"/>
        <end position="82"/>
    </location>
</feature>
<feature type="region of interest" description="Disordered" evidence="1">
    <location>
        <begin position="300"/>
        <end position="365"/>
    </location>
</feature>
<accession>A0A2S2QQJ6</accession>
<dbReference type="AlphaFoldDB" id="A0A2S2QQJ6"/>
<keyword evidence="2" id="KW-0812">Transmembrane</keyword>
<dbReference type="OrthoDB" id="442731at2759"/>
<feature type="compositionally biased region" description="Polar residues" evidence="1">
    <location>
        <begin position="302"/>
        <end position="318"/>
    </location>
</feature>
<dbReference type="EMBL" id="GGMS01010804">
    <property type="protein sequence ID" value="MBY80007.1"/>
    <property type="molecule type" value="Transcribed_RNA"/>
</dbReference>
<evidence type="ECO:0000256" key="1">
    <source>
        <dbReference type="SAM" id="MobiDB-lite"/>
    </source>
</evidence>
<gene>
    <name evidence="3" type="ORF">g.68690</name>
</gene>
<reference evidence="3" key="1">
    <citation type="submission" date="2018-04" db="EMBL/GenBank/DDBJ databases">
        <title>Transcriptome assembly of Sipha flava.</title>
        <authorList>
            <person name="Scully E.D."/>
            <person name="Geib S.M."/>
            <person name="Palmer N.A."/>
            <person name="Koch K."/>
            <person name="Bradshaw J."/>
            <person name="Heng-Moss T."/>
            <person name="Sarath G."/>
        </authorList>
    </citation>
    <scope>NUCLEOTIDE SEQUENCE</scope>
</reference>
<feature type="transmembrane region" description="Helical" evidence="2">
    <location>
        <begin position="257"/>
        <end position="279"/>
    </location>
</feature>
<organism evidence="3">
    <name type="scientific">Sipha flava</name>
    <name type="common">yellow sugarcane aphid</name>
    <dbReference type="NCBI Taxonomy" id="143950"/>
    <lineage>
        <taxon>Eukaryota</taxon>
        <taxon>Metazoa</taxon>
        <taxon>Ecdysozoa</taxon>
        <taxon>Arthropoda</taxon>
        <taxon>Hexapoda</taxon>
        <taxon>Insecta</taxon>
        <taxon>Pterygota</taxon>
        <taxon>Neoptera</taxon>
        <taxon>Paraneoptera</taxon>
        <taxon>Hemiptera</taxon>
        <taxon>Sternorrhyncha</taxon>
        <taxon>Aphidomorpha</taxon>
        <taxon>Aphidoidea</taxon>
        <taxon>Aphididae</taxon>
        <taxon>Sipha</taxon>
    </lineage>
</organism>
<keyword evidence="2" id="KW-0472">Membrane</keyword>
<evidence type="ECO:0000313" key="3">
    <source>
        <dbReference type="EMBL" id="MBY80007.1"/>
    </source>
</evidence>
<protein>
    <submittedName>
        <fullName evidence="3">Uncharacterized protein</fullName>
    </submittedName>
</protein>
<sequence length="633" mass="68838">MKSMILGYPPYGKANRAYQPYQHRGDSSDGECDEDTAEFQPNRHQHGSQNQYHSRHRRPNHTYQQPGALLNTDTSGTSGNCSDATLTDSELAFTRDATLQLHDGGCLLNESLRNPPDVPPRNPGTMSRLNGRLKGSGQGSNAGTMVHLAGDHQHPMDLDFEPSNCVIRTASGSVYIQPDMTKSVLDYKNTSSCSSPSKTDIHKSSERCSLSYGVGMPVLPVRNNLRRPTSSHHFSSASRFQFQKGFASRCSWKCTSIVLIIVCLLMAVALTFTATSNLLRLSYQGPASCSVLVDENGGVSDSLATPKSQNHSKSSENTGRWGEPADASRARRSKRSLKQPSLLDGGGVDDRDGPNADVGDGSDDADLLMHAKPVVNGFPSDQTLINARMNRNNNNKALPQQMYDAILALKSPGTKHRRQQPPTKRHRKRHTSDVIVYRKDDLEGAAAADGGRGHVNETVDIVPLDSENRIRVNLTIASDDSIGSPVYTVSLSLPNAVQQPVEPELVGPVEPARTVVNRPQPAAPFPMGGTECECYCPCLDDDDQITADFSTSSPSTPLTSTEIGYNDSFTTVWNTYSSSSEQPETTEVLTCPPPVLLFCEPGKLLYPFCISGRGNSEEDNCQRPIFASQIIVS</sequence>
<feature type="region of interest" description="Disordered" evidence="1">
    <location>
        <begin position="108"/>
        <end position="142"/>
    </location>
</feature>
<keyword evidence="2" id="KW-1133">Transmembrane helix</keyword>
<name>A0A2S2QQJ6_9HEMI</name>
<feature type="compositionally biased region" description="Polar residues" evidence="1">
    <location>
        <begin position="61"/>
        <end position="82"/>
    </location>
</feature>
<evidence type="ECO:0000256" key="2">
    <source>
        <dbReference type="SAM" id="Phobius"/>
    </source>
</evidence>
<feature type="compositionally biased region" description="Acidic residues" evidence="1">
    <location>
        <begin position="28"/>
        <end position="37"/>
    </location>
</feature>